<dbReference type="Proteomes" id="UP000641206">
    <property type="component" value="Unassembled WGS sequence"/>
</dbReference>
<name>A0ABQ2NWV0_9BACI</name>
<reference evidence="2" key="1">
    <citation type="journal article" date="2019" name="Int. J. Syst. Evol. Microbiol.">
        <title>The Global Catalogue of Microorganisms (GCM) 10K type strain sequencing project: providing services to taxonomists for standard genome sequencing and annotation.</title>
        <authorList>
            <consortium name="The Broad Institute Genomics Platform"/>
            <consortium name="The Broad Institute Genome Sequencing Center for Infectious Disease"/>
            <person name="Wu L."/>
            <person name="Ma J."/>
        </authorList>
    </citation>
    <scope>NUCLEOTIDE SEQUENCE [LARGE SCALE GENOMIC DNA]</scope>
    <source>
        <strain evidence="2">CGMCC 1.7693</strain>
    </source>
</reference>
<comment type="caution">
    <text evidence="1">The sequence shown here is derived from an EMBL/GenBank/DDBJ whole genome shotgun (WGS) entry which is preliminary data.</text>
</comment>
<sequence length="61" mass="6948">MIITVFMTSPPIAYKIVNCVFVGISHFQMHQNKGNFIIQIIKLYTININSHQPECQGTPDI</sequence>
<protein>
    <submittedName>
        <fullName evidence="1">Uncharacterized protein</fullName>
    </submittedName>
</protein>
<keyword evidence="2" id="KW-1185">Reference proteome</keyword>
<evidence type="ECO:0000313" key="1">
    <source>
        <dbReference type="EMBL" id="GGP12499.1"/>
    </source>
</evidence>
<dbReference type="EMBL" id="BMLW01000008">
    <property type="protein sequence ID" value="GGP12499.1"/>
    <property type="molecule type" value="Genomic_DNA"/>
</dbReference>
<evidence type="ECO:0000313" key="2">
    <source>
        <dbReference type="Proteomes" id="UP000641206"/>
    </source>
</evidence>
<gene>
    <name evidence="1" type="ORF">GCM10011346_28700</name>
</gene>
<accession>A0ABQ2NWV0</accession>
<organism evidence="1 2">
    <name type="scientific">Oceanobacillus neutriphilus</name>
    <dbReference type="NCBI Taxonomy" id="531815"/>
    <lineage>
        <taxon>Bacteria</taxon>
        <taxon>Bacillati</taxon>
        <taxon>Bacillota</taxon>
        <taxon>Bacilli</taxon>
        <taxon>Bacillales</taxon>
        <taxon>Bacillaceae</taxon>
        <taxon>Oceanobacillus</taxon>
    </lineage>
</organism>
<proteinExistence type="predicted"/>